<sequence>MSGALQNCRKKSAAEVGERSKNKGSNSKATKVHPAKKEKNEAFTASVPEGMKKNAQEYVTRPDQVESSNCQQNGGQVTPHMIFV</sequence>
<protein>
    <submittedName>
        <fullName evidence="2">Uncharacterized protein</fullName>
    </submittedName>
</protein>
<name>A0ABR1AWF7_POLSC</name>
<gene>
    <name evidence="2" type="ORF">RUM44_005726</name>
</gene>
<evidence type="ECO:0000313" key="3">
    <source>
        <dbReference type="Proteomes" id="UP001359485"/>
    </source>
</evidence>
<accession>A0ABR1AWF7</accession>
<comment type="caution">
    <text evidence="2">The sequence shown here is derived from an EMBL/GenBank/DDBJ whole genome shotgun (WGS) entry which is preliminary data.</text>
</comment>
<evidence type="ECO:0000256" key="1">
    <source>
        <dbReference type="SAM" id="MobiDB-lite"/>
    </source>
</evidence>
<dbReference type="EMBL" id="JAWJWF010000009">
    <property type="protein sequence ID" value="KAK6630170.1"/>
    <property type="molecule type" value="Genomic_DNA"/>
</dbReference>
<dbReference type="Proteomes" id="UP001359485">
    <property type="component" value="Unassembled WGS sequence"/>
</dbReference>
<proteinExistence type="predicted"/>
<keyword evidence="3" id="KW-1185">Reference proteome</keyword>
<reference evidence="2 3" key="1">
    <citation type="submission" date="2023-09" db="EMBL/GenBank/DDBJ databases">
        <title>Genomes of two closely related lineages of the louse Polyplax serrata with different host specificities.</title>
        <authorList>
            <person name="Martinu J."/>
            <person name="Tarabai H."/>
            <person name="Stefka J."/>
            <person name="Hypsa V."/>
        </authorList>
    </citation>
    <scope>NUCLEOTIDE SEQUENCE [LARGE SCALE GENOMIC DNA]</scope>
    <source>
        <strain evidence="2">98ZLc_SE</strain>
    </source>
</reference>
<evidence type="ECO:0000313" key="2">
    <source>
        <dbReference type="EMBL" id="KAK6630170.1"/>
    </source>
</evidence>
<organism evidence="2 3">
    <name type="scientific">Polyplax serrata</name>
    <name type="common">Common mouse louse</name>
    <dbReference type="NCBI Taxonomy" id="468196"/>
    <lineage>
        <taxon>Eukaryota</taxon>
        <taxon>Metazoa</taxon>
        <taxon>Ecdysozoa</taxon>
        <taxon>Arthropoda</taxon>
        <taxon>Hexapoda</taxon>
        <taxon>Insecta</taxon>
        <taxon>Pterygota</taxon>
        <taxon>Neoptera</taxon>
        <taxon>Paraneoptera</taxon>
        <taxon>Psocodea</taxon>
        <taxon>Troctomorpha</taxon>
        <taxon>Phthiraptera</taxon>
        <taxon>Anoplura</taxon>
        <taxon>Polyplacidae</taxon>
        <taxon>Polyplax</taxon>
    </lineage>
</organism>
<feature type="compositionally biased region" description="Polar residues" evidence="1">
    <location>
        <begin position="65"/>
        <end position="76"/>
    </location>
</feature>
<feature type="region of interest" description="Disordered" evidence="1">
    <location>
        <begin position="1"/>
        <end position="84"/>
    </location>
</feature>
<feature type="compositionally biased region" description="Basic and acidic residues" evidence="1">
    <location>
        <begin position="12"/>
        <end position="21"/>
    </location>
</feature>